<dbReference type="PANTHER" id="PTHR21662:SF59">
    <property type="entry name" value="RECEPTOR PROTEIN-TYROSINE KINASE"/>
    <property type="match status" value="1"/>
</dbReference>
<dbReference type="InParanoid" id="G0MWG8"/>
<dbReference type="InterPro" id="IPR053079">
    <property type="entry name" value="SPS2_domain"/>
</dbReference>
<feature type="chain" id="PRO_5003404680" description="Receptor L-domain domain-containing protein" evidence="1">
    <location>
        <begin position="21"/>
        <end position="153"/>
    </location>
</feature>
<feature type="signal peptide" evidence="1">
    <location>
        <begin position="1"/>
        <end position="20"/>
    </location>
</feature>
<name>G0MWG8_CAEBE</name>
<dbReference type="HOGENOM" id="CLU_1714897_0_0_1"/>
<dbReference type="InterPro" id="IPR036941">
    <property type="entry name" value="Rcpt_L-dom_sf"/>
</dbReference>
<keyword evidence="1" id="KW-0732">Signal</keyword>
<keyword evidence="4" id="KW-1185">Reference proteome</keyword>
<protein>
    <recommendedName>
        <fullName evidence="2">Receptor L-domain domain-containing protein</fullName>
    </recommendedName>
</protein>
<dbReference type="PANTHER" id="PTHR21662">
    <property type="entry name" value="RECEPTOR PROTEIN-TYROSINE KINASE"/>
    <property type="match status" value="1"/>
</dbReference>
<evidence type="ECO:0000256" key="1">
    <source>
        <dbReference type="SAM" id="SignalP"/>
    </source>
</evidence>
<gene>
    <name evidence="3" type="ORF">CAEBREN_12076</name>
</gene>
<evidence type="ECO:0000313" key="3">
    <source>
        <dbReference type="EMBL" id="EGT45939.1"/>
    </source>
</evidence>
<dbReference type="Proteomes" id="UP000008068">
    <property type="component" value="Unassembled WGS sequence"/>
</dbReference>
<reference evidence="4" key="1">
    <citation type="submission" date="2011-07" db="EMBL/GenBank/DDBJ databases">
        <authorList>
            <consortium name="Caenorhabditis brenneri Sequencing and Analysis Consortium"/>
            <person name="Wilson R.K."/>
        </authorList>
    </citation>
    <scope>NUCLEOTIDE SEQUENCE [LARGE SCALE GENOMIC DNA]</scope>
    <source>
        <strain evidence="4">PB2801</strain>
    </source>
</reference>
<feature type="domain" description="Receptor L-domain" evidence="2">
    <location>
        <begin position="35"/>
        <end position="134"/>
    </location>
</feature>
<dbReference type="SUPFAM" id="SSF52058">
    <property type="entry name" value="L domain-like"/>
    <property type="match status" value="1"/>
</dbReference>
<dbReference type="Pfam" id="PF01030">
    <property type="entry name" value="Recep_L_domain"/>
    <property type="match status" value="1"/>
</dbReference>
<dbReference type="AlphaFoldDB" id="G0MWG8"/>
<proteinExistence type="predicted"/>
<evidence type="ECO:0000259" key="2">
    <source>
        <dbReference type="Pfam" id="PF01030"/>
    </source>
</evidence>
<dbReference type="Gene3D" id="3.80.20.20">
    <property type="entry name" value="Receptor L-domain"/>
    <property type="match status" value="1"/>
</dbReference>
<accession>G0MWG8</accession>
<organism evidence="4">
    <name type="scientific">Caenorhabditis brenneri</name>
    <name type="common">Nematode worm</name>
    <dbReference type="NCBI Taxonomy" id="135651"/>
    <lineage>
        <taxon>Eukaryota</taxon>
        <taxon>Metazoa</taxon>
        <taxon>Ecdysozoa</taxon>
        <taxon>Nematoda</taxon>
        <taxon>Chromadorea</taxon>
        <taxon>Rhabditida</taxon>
        <taxon>Rhabditina</taxon>
        <taxon>Rhabditomorpha</taxon>
        <taxon>Rhabditoidea</taxon>
        <taxon>Rhabditidae</taxon>
        <taxon>Peloderinae</taxon>
        <taxon>Caenorhabditis</taxon>
    </lineage>
</organism>
<dbReference type="InterPro" id="IPR000494">
    <property type="entry name" value="Rcpt_L-dom"/>
</dbReference>
<evidence type="ECO:0000313" key="4">
    <source>
        <dbReference type="Proteomes" id="UP000008068"/>
    </source>
</evidence>
<dbReference type="EMBL" id="GL379816">
    <property type="protein sequence ID" value="EGT45939.1"/>
    <property type="molecule type" value="Genomic_DNA"/>
</dbReference>
<sequence length="153" mass="17706">MKSYVFLTLIIHICFVPAETLDCFIESLAEVNGSCTTVYGDIMITDTVGLTFAQLCEKLSNVKQVFGRVHFLRTPYQNFSFLSSLESVHYVPQADFNYWCMSRRNYFSIATKTFTDFQQTIRIDSNELLEDLGMPNLTRITMDALVDDIWFYV</sequence>